<dbReference type="InterPro" id="IPR050932">
    <property type="entry name" value="TM2D1-3-like"/>
</dbReference>
<feature type="transmembrane region" description="Helical" evidence="5">
    <location>
        <begin position="96"/>
        <end position="120"/>
    </location>
</feature>
<dbReference type="PANTHER" id="PTHR21016">
    <property type="entry name" value="BETA-AMYLOID BINDING PROTEIN-RELATED"/>
    <property type="match status" value="1"/>
</dbReference>
<reference evidence="8 9" key="1">
    <citation type="submission" date="2019-01" db="EMBL/GenBank/DDBJ databases">
        <title>Ancylomarina salipaludis sp. nov., isolated from a salt marsh.</title>
        <authorList>
            <person name="Yoon J.-H."/>
        </authorList>
    </citation>
    <scope>NUCLEOTIDE SEQUENCE [LARGE SCALE GENOMIC DNA]</scope>
    <source>
        <strain evidence="8 9">SHSM-M15</strain>
    </source>
</reference>
<dbReference type="RefSeq" id="WP_129252124.1">
    <property type="nucleotide sequence ID" value="NZ_SAXA01000001.1"/>
</dbReference>
<dbReference type="Pfam" id="PF05154">
    <property type="entry name" value="TM2"/>
    <property type="match status" value="1"/>
</dbReference>
<accession>A0A4Q1JQA0</accession>
<keyword evidence="9" id="KW-1185">Reference proteome</keyword>
<protein>
    <submittedName>
        <fullName evidence="8">TM2 domain-containing protein</fullName>
    </submittedName>
</protein>
<evidence type="ECO:0000259" key="7">
    <source>
        <dbReference type="Pfam" id="PF05154"/>
    </source>
</evidence>
<evidence type="ECO:0000256" key="2">
    <source>
        <dbReference type="ARBA" id="ARBA00022692"/>
    </source>
</evidence>
<dbReference type="AlphaFoldDB" id="A0A4Q1JQA0"/>
<feature type="chain" id="PRO_5020664175" evidence="6">
    <location>
        <begin position="23"/>
        <end position="137"/>
    </location>
</feature>
<feature type="transmembrane region" description="Helical" evidence="5">
    <location>
        <begin position="70"/>
        <end position="89"/>
    </location>
</feature>
<evidence type="ECO:0000256" key="4">
    <source>
        <dbReference type="ARBA" id="ARBA00023136"/>
    </source>
</evidence>
<keyword evidence="3 5" id="KW-1133">Transmembrane helix</keyword>
<comment type="subcellular location">
    <subcellularLocation>
        <location evidence="1">Membrane</location>
        <topology evidence="1">Multi-pass membrane protein</topology>
    </subcellularLocation>
</comment>
<organism evidence="8 9">
    <name type="scientific">Ancylomarina salipaludis</name>
    <dbReference type="NCBI Taxonomy" id="2501299"/>
    <lineage>
        <taxon>Bacteria</taxon>
        <taxon>Pseudomonadati</taxon>
        <taxon>Bacteroidota</taxon>
        <taxon>Bacteroidia</taxon>
        <taxon>Marinilabiliales</taxon>
        <taxon>Marinifilaceae</taxon>
        <taxon>Ancylomarina</taxon>
    </lineage>
</organism>
<dbReference type="EMBL" id="SAXA01000001">
    <property type="protein sequence ID" value="RXQ97526.1"/>
    <property type="molecule type" value="Genomic_DNA"/>
</dbReference>
<sequence>MKKILFVFAFVCTMLTFSNVKAANYHVNDAKIDVLFEQASSTIMMNLNDMSSDMMATTTLNSTVKAKDPIVAIILDFFLGGLGVHRFYLGTKVMTGVGYILTCGGFFGLMPLVDLIVLAINYDDISQFVDNPKFFMW</sequence>
<keyword evidence="4 5" id="KW-0472">Membrane</keyword>
<evidence type="ECO:0000256" key="1">
    <source>
        <dbReference type="ARBA" id="ARBA00004141"/>
    </source>
</evidence>
<dbReference type="GO" id="GO:0016020">
    <property type="term" value="C:membrane"/>
    <property type="evidence" value="ECO:0007669"/>
    <property type="project" value="UniProtKB-SubCell"/>
</dbReference>
<keyword evidence="6" id="KW-0732">Signal</keyword>
<feature type="domain" description="TM2" evidence="7">
    <location>
        <begin position="66"/>
        <end position="116"/>
    </location>
</feature>
<evidence type="ECO:0000313" key="9">
    <source>
        <dbReference type="Proteomes" id="UP000289703"/>
    </source>
</evidence>
<evidence type="ECO:0000256" key="6">
    <source>
        <dbReference type="SAM" id="SignalP"/>
    </source>
</evidence>
<name>A0A4Q1JQA0_9BACT</name>
<evidence type="ECO:0000313" key="8">
    <source>
        <dbReference type="EMBL" id="RXQ97526.1"/>
    </source>
</evidence>
<evidence type="ECO:0000256" key="5">
    <source>
        <dbReference type="SAM" id="Phobius"/>
    </source>
</evidence>
<dbReference type="OrthoDB" id="9816361at2"/>
<feature type="signal peptide" evidence="6">
    <location>
        <begin position="1"/>
        <end position="22"/>
    </location>
</feature>
<dbReference type="PANTHER" id="PTHR21016:SF25">
    <property type="entry name" value="TM2 DOMAIN-CONTAINING PROTEIN DDB_G0277895-RELATED"/>
    <property type="match status" value="1"/>
</dbReference>
<dbReference type="InterPro" id="IPR007829">
    <property type="entry name" value="TM2"/>
</dbReference>
<proteinExistence type="predicted"/>
<dbReference type="Proteomes" id="UP000289703">
    <property type="component" value="Unassembled WGS sequence"/>
</dbReference>
<gene>
    <name evidence="8" type="ORF">EO244_01165</name>
</gene>
<comment type="caution">
    <text evidence="8">The sequence shown here is derived from an EMBL/GenBank/DDBJ whole genome shotgun (WGS) entry which is preliminary data.</text>
</comment>
<keyword evidence="2 5" id="KW-0812">Transmembrane</keyword>
<evidence type="ECO:0000256" key="3">
    <source>
        <dbReference type="ARBA" id="ARBA00022989"/>
    </source>
</evidence>